<keyword evidence="2" id="KW-1185">Reference proteome</keyword>
<dbReference type="AlphaFoldDB" id="A0A915HY23"/>
<evidence type="ECO:0000256" key="1">
    <source>
        <dbReference type="SAM" id="MobiDB-lite"/>
    </source>
</evidence>
<feature type="compositionally biased region" description="Basic and acidic residues" evidence="1">
    <location>
        <begin position="1"/>
        <end position="11"/>
    </location>
</feature>
<proteinExistence type="predicted"/>
<dbReference type="WBParaSite" id="nRc.2.0.1.t06186-RA">
    <property type="protein sequence ID" value="nRc.2.0.1.t06186-RA"/>
    <property type="gene ID" value="nRc.2.0.1.g06186"/>
</dbReference>
<evidence type="ECO:0000313" key="2">
    <source>
        <dbReference type="Proteomes" id="UP000887565"/>
    </source>
</evidence>
<sequence length="41" mass="4813">MEIKSKDQILKERKRKERLHAHQSFKRSKNAQRPPKRGGGG</sequence>
<dbReference type="Proteomes" id="UP000887565">
    <property type="component" value="Unplaced"/>
</dbReference>
<name>A0A915HY23_ROMCU</name>
<evidence type="ECO:0000313" key="3">
    <source>
        <dbReference type="WBParaSite" id="nRc.2.0.1.t06186-RA"/>
    </source>
</evidence>
<protein>
    <submittedName>
        <fullName evidence="3">Uncharacterized protein</fullName>
    </submittedName>
</protein>
<organism evidence="2 3">
    <name type="scientific">Romanomermis culicivorax</name>
    <name type="common">Nematode worm</name>
    <dbReference type="NCBI Taxonomy" id="13658"/>
    <lineage>
        <taxon>Eukaryota</taxon>
        <taxon>Metazoa</taxon>
        <taxon>Ecdysozoa</taxon>
        <taxon>Nematoda</taxon>
        <taxon>Enoplea</taxon>
        <taxon>Dorylaimia</taxon>
        <taxon>Mermithida</taxon>
        <taxon>Mermithoidea</taxon>
        <taxon>Mermithidae</taxon>
        <taxon>Romanomermis</taxon>
    </lineage>
</organism>
<accession>A0A915HY23</accession>
<feature type="compositionally biased region" description="Basic residues" evidence="1">
    <location>
        <begin position="12"/>
        <end position="41"/>
    </location>
</feature>
<reference evidence="3" key="1">
    <citation type="submission" date="2022-11" db="UniProtKB">
        <authorList>
            <consortium name="WormBaseParasite"/>
        </authorList>
    </citation>
    <scope>IDENTIFICATION</scope>
</reference>
<feature type="region of interest" description="Disordered" evidence="1">
    <location>
        <begin position="1"/>
        <end position="41"/>
    </location>
</feature>